<dbReference type="AlphaFoldDB" id="A0A7W8HWA8"/>
<evidence type="ECO:0000313" key="3">
    <source>
        <dbReference type="EMBL" id="MBB5291108.1"/>
    </source>
</evidence>
<accession>A0A7W8HWA8</accession>
<dbReference type="PANTHER" id="PTHR11051:SF8">
    <property type="entry name" value="PROTEIN-GLUCOSYLGALACTOSYLHYDROXYLYSINE GLUCOSIDASE"/>
    <property type="match status" value="1"/>
</dbReference>
<keyword evidence="4" id="KW-1185">Reference proteome</keyword>
<dbReference type="PANTHER" id="PTHR11051">
    <property type="entry name" value="GLYCOSYL HYDROLASE-RELATED"/>
    <property type="match status" value="1"/>
</dbReference>
<evidence type="ECO:0000313" key="4">
    <source>
        <dbReference type="Proteomes" id="UP000566663"/>
    </source>
</evidence>
<name>A0A7W8HWA8_9CAUL</name>
<dbReference type="InterPro" id="IPR037018">
    <property type="entry name" value="GH65_N"/>
</dbReference>
<feature type="domain" description="Glycoside hydrolase family 65 central catalytic" evidence="1">
    <location>
        <begin position="322"/>
        <end position="522"/>
    </location>
</feature>
<protein>
    <submittedName>
        <fullName evidence="3">Trehalose/maltose hydrolase-like predicted phosphorylase</fullName>
    </submittedName>
</protein>
<dbReference type="SUPFAM" id="SSF48208">
    <property type="entry name" value="Six-hairpin glycosidases"/>
    <property type="match status" value="1"/>
</dbReference>
<feature type="domain" description="Glycoside hydrolase family 65 N-terminal" evidence="2">
    <location>
        <begin position="22"/>
        <end position="232"/>
    </location>
</feature>
<gene>
    <name evidence="3" type="ORF">HNQ67_000604</name>
</gene>
<dbReference type="Gene3D" id="2.70.98.40">
    <property type="entry name" value="Glycoside hydrolase, family 65, N-terminal domain"/>
    <property type="match status" value="1"/>
</dbReference>
<dbReference type="Pfam" id="PF03636">
    <property type="entry name" value="Glyco_hydro_65N"/>
    <property type="match status" value="1"/>
</dbReference>
<keyword evidence="3" id="KW-0378">Hydrolase</keyword>
<evidence type="ECO:0000259" key="1">
    <source>
        <dbReference type="Pfam" id="PF03632"/>
    </source>
</evidence>
<dbReference type="InterPro" id="IPR005196">
    <property type="entry name" value="Glyco_hydro_65_N"/>
</dbReference>
<dbReference type="EMBL" id="JACHFZ010000001">
    <property type="protein sequence ID" value="MBB5291108.1"/>
    <property type="molecule type" value="Genomic_DNA"/>
</dbReference>
<dbReference type="Gene3D" id="1.50.10.10">
    <property type="match status" value="1"/>
</dbReference>
<sequence>MKSAPISPPIAKGARGRDLPAYVSNGLIGLRVRENPLQSGMCIISGFVGEHHEKRIEAAAAAPYPLGGDIAIDGLWSADQPGSVEPVDQAYDFGSGELTSRLTVRIGDRRADVEVLTFASRSHPTVLCQEVTVEVDGACDLMVRMRLDSTGLRGRQIERRLDTPGEAAPVCDGSLLWEAEGALGRCGLALMTEAAHEVARKQEPWDALGPLSSTYTQRVRKDRRYRFRQMVSLVPDVMHHQPQRHAVRMIAAAGDLGFDELRRRNRAIWRELWKGRIRLVGAERKWQAMADAAFFYLNTSVHAASPSSTSIYGLATWTDYHYYFGHVMWDVDAFAIPPLALTQPEAARAMLDFRTRGLPAARSNAQTWGRLGVQYPWEAGPLRGEEAAPGGAGAAAREDHINMHVARAFAWYADVTGDEQFLKEAAWPVLAGVADWFVDRVDRARSGYDLREGGGPAERKKTDDNDAMTLMAARIVLERAFATAERVGLPARASWARVAQGLRLPMRADGVIASHDGYRSDEEKGATPAPLMGFFPYWADIDPDTMQKTLTFYLGLWKDYAGAPMLPALYGTWAAWAGHRDLSLKLLEEGYGKYQYGRFQQTLEYRLDTVDGVASGPFFANMGGFLTGLMFGLTGIRVGPGDPESWPARPVVLPEGWEAIECDRLWIRGRPARFSARQGAGRAELTWVGQQGD</sequence>
<dbReference type="RefSeq" id="WP_183252183.1">
    <property type="nucleotide sequence ID" value="NZ_BAAAFF010000004.1"/>
</dbReference>
<dbReference type="GO" id="GO:0004553">
    <property type="term" value="F:hydrolase activity, hydrolyzing O-glycosyl compounds"/>
    <property type="evidence" value="ECO:0007669"/>
    <property type="project" value="TreeGrafter"/>
</dbReference>
<dbReference type="InterPro" id="IPR005195">
    <property type="entry name" value="Glyco_hydro_65_M"/>
</dbReference>
<dbReference type="InterPro" id="IPR012341">
    <property type="entry name" value="6hp_glycosidase-like_sf"/>
</dbReference>
<dbReference type="InterPro" id="IPR008928">
    <property type="entry name" value="6-hairpin_glycosidase_sf"/>
</dbReference>
<evidence type="ECO:0000259" key="2">
    <source>
        <dbReference type="Pfam" id="PF03636"/>
    </source>
</evidence>
<organism evidence="3 4">
    <name type="scientific">Brevundimonas basaltis</name>
    <dbReference type="NCBI Taxonomy" id="472166"/>
    <lineage>
        <taxon>Bacteria</taxon>
        <taxon>Pseudomonadati</taxon>
        <taxon>Pseudomonadota</taxon>
        <taxon>Alphaproteobacteria</taxon>
        <taxon>Caulobacterales</taxon>
        <taxon>Caulobacteraceae</taxon>
        <taxon>Brevundimonas</taxon>
    </lineage>
</organism>
<dbReference type="Pfam" id="PF03632">
    <property type="entry name" value="Glyco_hydro_65m"/>
    <property type="match status" value="1"/>
</dbReference>
<reference evidence="3 4" key="1">
    <citation type="submission" date="2020-08" db="EMBL/GenBank/DDBJ databases">
        <title>Genomic Encyclopedia of Type Strains, Phase IV (KMG-IV): sequencing the most valuable type-strain genomes for metagenomic binning, comparative biology and taxonomic classification.</title>
        <authorList>
            <person name="Goeker M."/>
        </authorList>
    </citation>
    <scope>NUCLEOTIDE SEQUENCE [LARGE SCALE GENOMIC DNA]</scope>
    <source>
        <strain evidence="3 4">DSM 25335</strain>
    </source>
</reference>
<dbReference type="Proteomes" id="UP000566663">
    <property type="component" value="Unassembled WGS sequence"/>
</dbReference>
<dbReference type="GO" id="GO:0005975">
    <property type="term" value="P:carbohydrate metabolic process"/>
    <property type="evidence" value="ECO:0007669"/>
    <property type="project" value="InterPro"/>
</dbReference>
<proteinExistence type="predicted"/>
<comment type="caution">
    <text evidence="3">The sequence shown here is derived from an EMBL/GenBank/DDBJ whole genome shotgun (WGS) entry which is preliminary data.</text>
</comment>